<reference evidence="2 3" key="1">
    <citation type="submission" date="2020-07" db="EMBL/GenBank/DDBJ databases">
        <title>Sequencing the genomes of 1000 actinobacteria strains.</title>
        <authorList>
            <person name="Klenk H.-P."/>
        </authorList>
    </citation>
    <scope>NUCLEOTIDE SEQUENCE [LARGE SCALE GENOMIC DNA]</scope>
    <source>
        <strain evidence="2 3">DSM 22083</strain>
    </source>
</reference>
<protein>
    <recommendedName>
        <fullName evidence="4">Antitoxin of type II TA system, VapB</fullName>
    </recommendedName>
</protein>
<feature type="region of interest" description="Disordered" evidence="1">
    <location>
        <begin position="53"/>
        <end position="75"/>
    </location>
</feature>
<dbReference type="RefSeq" id="WP_218871157.1">
    <property type="nucleotide sequence ID" value="NZ_JACCBU010000001.1"/>
</dbReference>
<dbReference type="Proteomes" id="UP000569914">
    <property type="component" value="Unassembled WGS sequence"/>
</dbReference>
<evidence type="ECO:0008006" key="4">
    <source>
        <dbReference type="Google" id="ProtNLM"/>
    </source>
</evidence>
<organism evidence="2 3">
    <name type="scientific">Microlunatus parietis</name>
    <dbReference type="NCBI Taxonomy" id="682979"/>
    <lineage>
        <taxon>Bacteria</taxon>
        <taxon>Bacillati</taxon>
        <taxon>Actinomycetota</taxon>
        <taxon>Actinomycetes</taxon>
        <taxon>Propionibacteriales</taxon>
        <taxon>Propionibacteriaceae</taxon>
        <taxon>Microlunatus</taxon>
    </lineage>
</organism>
<sequence length="75" mass="7933">MVVEVDNALLGEAAEVLGTTTPTTTANAALAEVIKRQQRQAFFDWLESGGLPDLTGPIEHAQEDTGTVPPESIRG</sequence>
<dbReference type="EMBL" id="JACCBU010000001">
    <property type="protein sequence ID" value="NYE70512.1"/>
    <property type="molecule type" value="Genomic_DNA"/>
</dbReference>
<evidence type="ECO:0000313" key="3">
    <source>
        <dbReference type="Proteomes" id="UP000569914"/>
    </source>
</evidence>
<accession>A0A7Y9I5D7</accession>
<evidence type="ECO:0000313" key="2">
    <source>
        <dbReference type="EMBL" id="NYE70512.1"/>
    </source>
</evidence>
<dbReference type="AlphaFoldDB" id="A0A7Y9I5D7"/>
<proteinExistence type="predicted"/>
<keyword evidence="3" id="KW-1185">Reference proteome</keyword>
<gene>
    <name evidence="2" type="ORF">BKA15_001841</name>
</gene>
<name>A0A7Y9I5D7_9ACTN</name>
<comment type="caution">
    <text evidence="2">The sequence shown here is derived from an EMBL/GenBank/DDBJ whole genome shotgun (WGS) entry which is preliminary data.</text>
</comment>
<evidence type="ECO:0000256" key="1">
    <source>
        <dbReference type="SAM" id="MobiDB-lite"/>
    </source>
</evidence>